<keyword evidence="16" id="KW-1185">Reference proteome</keyword>
<feature type="binding site" evidence="12">
    <location>
        <position position="133"/>
    </location>
    <ligand>
        <name>Fe cation</name>
        <dbReference type="ChEBI" id="CHEBI:24875"/>
        <label>1</label>
    </ligand>
</feature>
<keyword evidence="6 12" id="KW-0479">Metal-binding</keyword>
<evidence type="ECO:0000256" key="7">
    <source>
        <dbReference type="ARBA" id="ARBA00022982"/>
    </source>
</evidence>
<evidence type="ECO:0000256" key="11">
    <source>
        <dbReference type="ARBA" id="ARBA00023136"/>
    </source>
</evidence>
<evidence type="ECO:0000313" key="15">
    <source>
        <dbReference type="EMBL" id="ORZ39325.1"/>
    </source>
</evidence>
<evidence type="ECO:0000256" key="1">
    <source>
        <dbReference type="ARBA" id="ARBA00004370"/>
    </source>
</evidence>
<protein>
    <recommendedName>
        <fullName evidence="13">Alternative oxidase</fullName>
        <ecNumber evidence="13">1.-.-.-</ecNumber>
    </recommendedName>
</protein>
<feature type="binding site" evidence="12">
    <location>
        <position position="175"/>
    </location>
    <ligand>
        <name>Fe cation</name>
        <dbReference type="ChEBI" id="CHEBI:24875"/>
        <label>1</label>
    </ligand>
</feature>
<dbReference type="InterPro" id="IPR038659">
    <property type="entry name" value="AOX_sf"/>
</dbReference>
<dbReference type="EC" id="1.-.-.-" evidence="13"/>
<dbReference type="EMBL" id="MCFL01000005">
    <property type="protein sequence ID" value="ORZ39325.1"/>
    <property type="molecule type" value="Genomic_DNA"/>
</dbReference>
<dbReference type="Pfam" id="PF01786">
    <property type="entry name" value="AOX"/>
    <property type="match status" value="1"/>
</dbReference>
<keyword evidence="7 13" id="KW-0249">Electron transport</keyword>
<evidence type="ECO:0000256" key="14">
    <source>
        <dbReference type="SAM" id="Phobius"/>
    </source>
</evidence>
<name>A0A1Y2HXH5_9FUNG</name>
<dbReference type="GO" id="GO:0010230">
    <property type="term" value="P:alternative respiration"/>
    <property type="evidence" value="ECO:0007669"/>
    <property type="project" value="TreeGrafter"/>
</dbReference>
<dbReference type="Gene3D" id="1.20.1260.140">
    <property type="entry name" value="Alternative oxidase"/>
    <property type="match status" value="1"/>
</dbReference>
<comment type="caution">
    <text evidence="15">The sequence shown here is derived from an EMBL/GenBank/DDBJ whole genome shotgun (WGS) entry which is preliminary data.</text>
</comment>
<evidence type="ECO:0000256" key="12">
    <source>
        <dbReference type="PIRSR" id="PIRSR005229-1"/>
    </source>
</evidence>
<evidence type="ECO:0000313" key="16">
    <source>
        <dbReference type="Proteomes" id="UP000193411"/>
    </source>
</evidence>
<dbReference type="OrthoDB" id="16906at2759"/>
<evidence type="ECO:0000256" key="6">
    <source>
        <dbReference type="ARBA" id="ARBA00022723"/>
    </source>
</evidence>
<dbReference type="PANTHER" id="PTHR31803">
    <property type="entry name" value="ALTERNATIVE OXIDASE"/>
    <property type="match status" value="1"/>
</dbReference>
<feature type="binding site" evidence="12">
    <location>
        <position position="274"/>
    </location>
    <ligand>
        <name>Fe cation</name>
        <dbReference type="ChEBI" id="CHEBI:24875"/>
        <label>1</label>
    </ligand>
</feature>
<evidence type="ECO:0000256" key="5">
    <source>
        <dbReference type="ARBA" id="ARBA00022692"/>
    </source>
</evidence>
<feature type="binding site" evidence="12">
    <location>
        <position position="274"/>
    </location>
    <ligand>
        <name>Fe cation</name>
        <dbReference type="ChEBI" id="CHEBI:24875"/>
        <label>2</label>
    </ligand>
</feature>
<evidence type="ECO:0000256" key="4">
    <source>
        <dbReference type="ARBA" id="ARBA00022660"/>
    </source>
</evidence>
<keyword evidence="11 13" id="KW-0472">Membrane</keyword>
<evidence type="ECO:0000256" key="13">
    <source>
        <dbReference type="RuleBase" id="RU003779"/>
    </source>
</evidence>
<keyword evidence="4 13" id="KW-0679">Respiratory chain</keyword>
<dbReference type="GO" id="GO:0016020">
    <property type="term" value="C:membrane"/>
    <property type="evidence" value="ECO:0007669"/>
    <property type="project" value="UniProtKB-SubCell"/>
</dbReference>
<evidence type="ECO:0000256" key="3">
    <source>
        <dbReference type="ARBA" id="ARBA00022448"/>
    </source>
</evidence>
<feature type="binding site" evidence="12">
    <location>
        <position position="277"/>
    </location>
    <ligand>
        <name>Fe cation</name>
        <dbReference type="ChEBI" id="CHEBI:24875"/>
        <label>2</label>
    </ligand>
</feature>
<feature type="transmembrane region" description="Helical" evidence="14">
    <location>
        <begin position="187"/>
        <end position="210"/>
    </location>
</feature>
<dbReference type="PANTHER" id="PTHR31803:SF3">
    <property type="entry name" value="ALTERNATIVE OXIDASE"/>
    <property type="match status" value="1"/>
</dbReference>
<keyword evidence="9 13" id="KW-0560">Oxidoreductase</keyword>
<keyword evidence="3" id="KW-0813">Transport</keyword>
<dbReference type="GO" id="GO:0046872">
    <property type="term" value="F:metal ion binding"/>
    <property type="evidence" value="ECO:0007669"/>
    <property type="project" value="UniProtKB-UniRule"/>
</dbReference>
<proteinExistence type="inferred from homology"/>
<dbReference type="GO" id="GO:0009916">
    <property type="term" value="F:alternative oxidase activity"/>
    <property type="evidence" value="ECO:0007669"/>
    <property type="project" value="UniProtKB-UniRule"/>
</dbReference>
<dbReference type="PIRSF" id="PIRSF005229">
    <property type="entry name" value="AOX"/>
    <property type="match status" value="1"/>
</dbReference>
<feature type="binding site" evidence="12">
    <location>
        <position position="223"/>
    </location>
    <ligand>
        <name>Fe cation</name>
        <dbReference type="ChEBI" id="CHEBI:24875"/>
        <label>2</label>
    </ligand>
</feature>
<keyword evidence="5 13" id="KW-0812">Transmembrane</keyword>
<dbReference type="InterPro" id="IPR002680">
    <property type="entry name" value="AOX"/>
</dbReference>
<comment type="subcellular location">
    <subcellularLocation>
        <location evidence="1">Membrane</location>
    </subcellularLocation>
</comment>
<evidence type="ECO:0000256" key="9">
    <source>
        <dbReference type="ARBA" id="ARBA00023002"/>
    </source>
</evidence>
<dbReference type="Proteomes" id="UP000193411">
    <property type="component" value="Unassembled WGS sequence"/>
</dbReference>
<dbReference type="GO" id="GO:0005739">
    <property type="term" value="C:mitochondrion"/>
    <property type="evidence" value="ECO:0007669"/>
    <property type="project" value="TreeGrafter"/>
</dbReference>
<dbReference type="AlphaFoldDB" id="A0A1Y2HXH5"/>
<sequence>MLYHVYPIATRAFPTRLVTTRGLHHLSSSTSTPVTFFRQHQATPSSSFSTSSFTAHESQAKSQIDSYHPQPMRPEFLTPVTPQQLETLDIGLTKHREPQDWRDKFALSMVKSMRVPADLFFRKKYIHRAVMLETVAGVPGMVGGMLRHLRSLRKLKHDGGWIAHLLHEAENERMHLMTFMKLSQPNIFERLLVTAVQGVFFNAFFLLYIVSPKTAHRVVGFLEEEAVISYTQFLQEIDAGRIPNVPAPEIAIEYWNLPKDAKLREVVLAVRADEAVHRDSNHHFADCITAGKDDLRTVHKVDQSVWVGAPKKVEKITDGAQHHGPVQPSA</sequence>
<keyword evidence="10 12" id="KW-0408">Iron</keyword>
<comment type="cofactor">
    <cofactor evidence="12 13">
        <name>Fe cation</name>
        <dbReference type="ChEBI" id="CHEBI:24875"/>
    </cofactor>
    <text evidence="12 13">Binds 2 iron ions per subunit.</text>
</comment>
<evidence type="ECO:0000256" key="10">
    <source>
        <dbReference type="ARBA" id="ARBA00023004"/>
    </source>
</evidence>
<dbReference type="STRING" id="765915.A0A1Y2HXH5"/>
<dbReference type="GO" id="GO:0098803">
    <property type="term" value="C:respiratory chain complex"/>
    <property type="evidence" value="ECO:0007669"/>
    <property type="project" value="UniProtKB-UniRule"/>
</dbReference>
<evidence type="ECO:0000256" key="8">
    <source>
        <dbReference type="ARBA" id="ARBA00022989"/>
    </source>
</evidence>
<accession>A0A1Y2HXH5</accession>
<evidence type="ECO:0000256" key="2">
    <source>
        <dbReference type="ARBA" id="ARBA00008388"/>
    </source>
</evidence>
<feature type="binding site" evidence="12">
    <location>
        <position position="172"/>
    </location>
    <ligand>
        <name>Fe cation</name>
        <dbReference type="ChEBI" id="CHEBI:24875"/>
        <label>1</label>
    </ligand>
</feature>
<gene>
    <name evidence="15" type="ORF">BCR44DRAFT_121804</name>
</gene>
<feature type="binding site" evidence="12">
    <location>
        <position position="172"/>
    </location>
    <ligand>
        <name>Fe cation</name>
        <dbReference type="ChEBI" id="CHEBI:24875"/>
        <label>2</label>
    </ligand>
</feature>
<organism evidence="15 16">
    <name type="scientific">Catenaria anguillulae PL171</name>
    <dbReference type="NCBI Taxonomy" id="765915"/>
    <lineage>
        <taxon>Eukaryota</taxon>
        <taxon>Fungi</taxon>
        <taxon>Fungi incertae sedis</taxon>
        <taxon>Blastocladiomycota</taxon>
        <taxon>Blastocladiomycetes</taxon>
        <taxon>Blastocladiales</taxon>
        <taxon>Catenariaceae</taxon>
        <taxon>Catenaria</taxon>
    </lineage>
</organism>
<reference evidence="15 16" key="1">
    <citation type="submission" date="2016-07" db="EMBL/GenBank/DDBJ databases">
        <title>Pervasive Adenine N6-methylation of Active Genes in Fungi.</title>
        <authorList>
            <consortium name="DOE Joint Genome Institute"/>
            <person name="Mondo S.J."/>
            <person name="Dannebaum R.O."/>
            <person name="Kuo R.C."/>
            <person name="Labutti K."/>
            <person name="Haridas S."/>
            <person name="Kuo A."/>
            <person name="Salamov A."/>
            <person name="Ahrendt S.R."/>
            <person name="Lipzen A."/>
            <person name="Sullivan W."/>
            <person name="Andreopoulos W.B."/>
            <person name="Clum A."/>
            <person name="Lindquist E."/>
            <person name="Daum C."/>
            <person name="Ramamoorthy G.K."/>
            <person name="Gryganskyi A."/>
            <person name="Culley D."/>
            <person name="Magnuson J.K."/>
            <person name="James T.Y."/>
            <person name="O'Malley M.A."/>
            <person name="Stajich J.E."/>
            <person name="Spatafora J.W."/>
            <person name="Visel A."/>
            <person name="Grigoriev I.V."/>
        </authorList>
    </citation>
    <scope>NUCLEOTIDE SEQUENCE [LARGE SCALE GENOMIC DNA]</scope>
    <source>
        <strain evidence="15 16">PL171</strain>
    </source>
</reference>
<keyword evidence="8 14" id="KW-1133">Transmembrane helix</keyword>
<comment type="similarity">
    <text evidence="2 13">Belongs to the alternative oxidase family.</text>
</comment>
<dbReference type="CDD" id="cd01053">
    <property type="entry name" value="AOX"/>
    <property type="match status" value="1"/>
</dbReference>